<evidence type="ECO:0000313" key="1">
    <source>
        <dbReference type="EMBL" id="CAD8208810.1"/>
    </source>
</evidence>
<protein>
    <submittedName>
        <fullName evidence="1">Uncharacterized protein</fullName>
    </submittedName>
</protein>
<proteinExistence type="predicted"/>
<gene>
    <name evidence="1" type="ORF">POCTA_138.1.T1450082</name>
</gene>
<dbReference type="EMBL" id="CAJJDP010000147">
    <property type="protein sequence ID" value="CAD8208810.1"/>
    <property type="molecule type" value="Genomic_DNA"/>
</dbReference>
<organism evidence="1 2">
    <name type="scientific">Paramecium octaurelia</name>
    <dbReference type="NCBI Taxonomy" id="43137"/>
    <lineage>
        <taxon>Eukaryota</taxon>
        <taxon>Sar</taxon>
        <taxon>Alveolata</taxon>
        <taxon>Ciliophora</taxon>
        <taxon>Intramacronucleata</taxon>
        <taxon>Oligohymenophorea</taxon>
        <taxon>Peniculida</taxon>
        <taxon>Parameciidae</taxon>
        <taxon>Paramecium</taxon>
    </lineage>
</organism>
<accession>A0A8S1Y5D6</accession>
<comment type="caution">
    <text evidence="1">The sequence shown here is derived from an EMBL/GenBank/DDBJ whole genome shotgun (WGS) entry which is preliminary data.</text>
</comment>
<sequence>MEIQTEKQESNYGHQVKEIHEQIKFFNDINCRNYFIWRYNNLKVYQLNLISYYNQIILRNKINTKYLHENQYTQYSMLLNFNNQQYKYYQFILIIHFMIVLLNLKTIKNLIGKAILQLKASLQIQESLI</sequence>
<name>A0A8S1Y5D6_PAROT</name>
<dbReference type="Proteomes" id="UP000683925">
    <property type="component" value="Unassembled WGS sequence"/>
</dbReference>
<evidence type="ECO:0000313" key="2">
    <source>
        <dbReference type="Proteomes" id="UP000683925"/>
    </source>
</evidence>
<reference evidence="1" key="1">
    <citation type="submission" date="2021-01" db="EMBL/GenBank/DDBJ databases">
        <authorList>
            <consortium name="Genoscope - CEA"/>
            <person name="William W."/>
        </authorList>
    </citation>
    <scope>NUCLEOTIDE SEQUENCE</scope>
</reference>
<keyword evidence="2" id="KW-1185">Reference proteome</keyword>
<dbReference type="AlphaFoldDB" id="A0A8S1Y5D6"/>